<dbReference type="AlphaFoldDB" id="A0A1E1JQJ5"/>
<gene>
    <name evidence="1" type="ORF">RCO7_14073</name>
</gene>
<accession>A0A1E1JQJ5</accession>
<dbReference type="InParanoid" id="A0A1E1JQJ5"/>
<organism evidence="1 2">
    <name type="scientific">Rhynchosporium graminicola</name>
    <dbReference type="NCBI Taxonomy" id="2792576"/>
    <lineage>
        <taxon>Eukaryota</taxon>
        <taxon>Fungi</taxon>
        <taxon>Dikarya</taxon>
        <taxon>Ascomycota</taxon>
        <taxon>Pezizomycotina</taxon>
        <taxon>Leotiomycetes</taxon>
        <taxon>Helotiales</taxon>
        <taxon>Ploettnerulaceae</taxon>
        <taxon>Rhynchosporium</taxon>
    </lineage>
</organism>
<comment type="caution">
    <text evidence="1">The sequence shown here is derived from an EMBL/GenBank/DDBJ whole genome shotgun (WGS) entry which is preliminary data.</text>
</comment>
<name>A0A1E1JQJ5_9HELO</name>
<evidence type="ECO:0000313" key="1">
    <source>
        <dbReference type="EMBL" id="CZS87920.1"/>
    </source>
</evidence>
<reference evidence="2" key="1">
    <citation type="submission" date="2016-03" db="EMBL/GenBank/DDBJ databases">
        <authorList>
            <person name="Ploux O."/>
        </authorList>
    </citation>
    <scope>NUCLEOTIDE SEQUENCE [LARGE SCALE GENOMIC DNA]</scope>
    <source>
        <strain evidence="2">UK7</strain>
    </source>
</reference>
<dbReference type="Proteomes" id="UP000178129">
    <property type="component" value="Unassembled WGS sequence"/>
</dbReference>
<keyword evidence="2" id="KW-1185">Reference proteome</keyword>
<proteinExistence type="predicted"/>
<dbReference type="EMBL" id="FJUW01000001">
    <property type="protein sequence ID" value="CZS87920.1"/>
    <property type="molecule type" value="Genomic_DNA"/>
</dbReference>
<evidence type="ECO:0000313" key="2">
    <source>
        <dbReference type="Proteomes" id="UP000178129"/>
    </source>
</evidence>
<sequence length="141" mass="16261">MRNEYQTRYEDSQIKFRSRLHKLTDTPKTPRQMWSFFEEGFRVISNPKTLVFETSKDHDAVSKNGIGRRAWPLLELIHSSLTMTSPNRGILDSRSQFRSRQIPGTIASYAPSIKPRFTPPHMPRSSSKGHAPVFLSAGKWE</sequence>
<protein>
    <submittedName>
        <fullName evidence="1">Uncharacterized protein</fullName>
    </submittedName>
</protein>